<dbReference type="InterPro" id="IPR003593">
    <property type="entry name" value="AAA+_ATPase"/>
</dbReference>
<evidence type="ECO:0000256" key="3">
    <source>
        <dbReference type="ARBA" id="ARBA00022741"/>
    </source>
</evidence>
<dbReference type="Gene3D" id="3.40.50.300">
    <property type="entry name" value="P-loop containing nucleotide triphosphate hydrolases"/>
    <property type="match status" value="3"/>
</dbReference>
<dbReference type="Pfam" id="PF01764">
    <property type="entry name" value="Lipase_3"/>
    <property type="match status" value="1"/>
</dbReference>
<feature type="region of interest" description="Disordered" evidence="9">
    <location>
        <begin position="1820"/>
        <end position="1857"/>
    </location>
</feature>
<dbReference type="PRINTS" id="PR00300">
    <property type="entry name" value="CLPPROTEASEA"/>
</dbReference>
<dbReference type="CDD" id="cd00519">
    <property type="entry name" value="Lipase_3"/>
    <property type="match status" value="1"/>
</dbReference>
<dbReference type="EMBL" id="RHLD01000010">
    <property type="protein sequence ID" value="TPP50778.1"/>
    <property type="molecule type" value="Genomic_DNA"/>
</dbReference>
<feature type="region of interest" description="Disordered" evidence="9">
    <location>
        <begin position="1662"/>
        <end position="1688"/>
    </location>
</feature>
<dbReference type="Pfam" id="PF07724">
    <property type="entry name" value="AAA_2"/>
    <property type="match status" value="1"/>
</dbReference>
<dbReference type="InterPro" id="IPR004176">
    <property type="entry name" value="Clp_R_N"/>
</dbReference>
<accession>A0A504XU00</accession>
<dbReference type="VEuPathDB" id="TriTrypDB:LdCL_290018700"/>
<evidence type="ECO:0000256" key="5">
    <source>
        <dbReference type="ARBA" id="ARBA00023186"/>
    </source>
</evidence>
<dbReference type="InterPro" id="IPR050130">
    <property type="entry name" value="ClpA_ClpB"/>
</dbReference>
<keyword evidence="8" id="KW-0175">Coiled coil</keyword>
<feature type="region of interest" description="Disordered" evidence="9">
    <location>
        <begin position="2224"/>
        <end position="2263"/>
    </location>
</feature>
<feature type="transmembrane region" description="Helical" evidence="10">
    <location>
        <begin position="1211"/>
        <end position="1230"/>
    </location>
</feature>
<dbReference type="Proteomes" id="UP000318821">
    <property type="component" value="Unassembled WGS sequence"/>
</dbReference>
<dbReference type="InterPro" id="IPR036628">
    <property type="entry name" value="Clp_N_dom_sf"/>
</dbReference>
<dbReference type="InterPro" id="IPR028299">
    <property type="entry name" value="ClpA/B_CS2"/>
</dbReference>
<evidence type="ECO:0000259" key="11">
    <source>
        <dbReference type="PROSITE" id="PS51903"/>
    </source>
</evidence>
<dbReference type="VEuPathDB" id="TriTrypDB:LdBPK_291370.1"/>
<dbReference type="InterPro" id="IPR027417">
    <property type="entry name" value="P-loop_NTPase"/>
</dbReference>
<organism evidence="12 13">
    <name type="scientific">Leishmania donovani</name>
    <dbReference type="NCBI Taxonomy" id="5661"/>
    <lineage>
        <taxon>Eukaryota</taxon>
        <taxon>Discoba</taxon>
        <taxon>Euglenozoa</taxon>
        <taxon>Kinetoplastea</taxon>
        <taxon>Metakinetoplastina</taxon>
        <taxon>Trypanosomatida</taxon>
        <taxon>Trypanosomatidae</taxon>
        <taxon>Leishmaniinae</taxon>
        <taxon>Leishmania</taxon>
    </lineage>
</organism>
<name>A0A504XU00_LEIDO</name>
<dbReference type="VEuPathDB" id="TriTrypDB:LDHU3_29.1870"/>
<keyword evidence="4 7" id="KW-0067">ATP-binding</keyword>
<feature type="transmembrane region" description="Helical" evidence="10">
    <location>
        <begin position="1451"/>
        <end position="1472"/>
    </location>
</feature>
<dbReference type="FunFam" id="3.40.50.300:FF:000120">
    <property type="entry name" value="ATP-dependent chaperone ClpB"/>
    <property type="match status" value="1"/>
</dbReference>
<dbReference type="VEuPathDB" id="TriTrypDB:LDHU3_29.1850"/>
<feature type="transmembrane region" description="Helical" evidence="10">
    <location>
        <begin position="1242"/>
        <end position="1261"/>
    </location>
</feature>
<dbReference type="Pfam" id="PF00004">
    <property type="entry name" value="AAA"/>
    <property type="match status" value="1"/>
</dbReference>
<comment type="similarity">
    <text evidence="1 7">Belongs to the ClpA/ClpB family.</text>
</comment>
<keyword evidence="10" id="KW-0472">Membrane</keyword>
<feature type="transmembrane region" description="Helical" evidence="10">
    <location>
        <begin position="1282"/>
        <end position="1302"/>
    </location>
</feature>
<dbReference type="VEuPathDB" id="TriTrypDB:LdCL_290018800"/>
<protein>
    <submittedName>
        <fullName evidence="12">AAA domain (Cdc48 subfamily) protein</fullName>
    </submittedName>
</protein>
<gene>
    <name evidence="12" type="ORF">CGC20_25455</name>
</gene>
<dbReference type="GO" id="GO:0034605">
    <property type="term" value="P:cellular response to heat"/>
    <property type="evidence" value="ECO:0007669"/>
    <property type="project" value="TreeGrafter"/>
</dbReference>
<dbReference type="SUPFAM" id="SSF52540">
    <property type="entry name" value="P-loop containing nucleoside triphosphate hydrolases"/>
    <property type="match status" value="2"/>
</dbReference>
<feature type="region of interest" description="Disordered" evidence="9">
    <location>
        <begin position="1578"/>
        <end position="1648"/>
    </location>
</feature>
<dbReference type="CDD" id="cd00009">
    <property type="entry name" value="AAA"/>
    <property type="match status" value="1"/>
</dbReference>
<dbReference type="InterPro" id="IPR041546">
    <property type="entry name" value="ClpA/ClpB_AAA_lid"/>
</dbReference>
<dbReference type="InterPro" id="IPR018368">
    <property type="entry name" value="ClpA/B_CS1"/>
</dbReference>
<feature type="region of interest" description="Disordered" evidence="9">
    <location>
        <begin position="869"/>
        <end position="917"/>
    </location>
</feature>
<proteinExistence type="inferred from homology"/>
<evidence type="ECO:0000256" key="9">
    <source>
        <dbReference type="SAM" id="MobiDB-lite"/>
    </source>
</evidence>
<evidence type="ECO:0000256" key="1">
    <source>
        <dbReference type="ARBA" id="ARBA00008675"/>
    </source>
</evidence>
<dbReference type="PROSITE" id="PS00870">
    <property type="entry name" value="CLPAB_1"/>
    <property type="match status" value="1"/>
</dbReference>
<dbReference type="GO" id="GO:0016887">
    <property type="term" value="F:ATP hydrolysis activity"/>
    <property type="evidence" value="ECO:0007669"/>
    <property type="project" value="InterPro"/>
</dbReference>
<dbReference type="PANTHER" id="PTHR11638:SF18">
    <property type="entry name" value="HEAT SHOCK PROTEIN 104"/>
    <property type="match status" value="1"/>
</dbReference>
<evidence type="ECO:0000256" key="2">
    <source>
        <dbReference type="ARBA" id="ARBA00022737"/>
    </source>
</evidence>
<dbReference type="InterPro" id="IPR003959">
    <property type="entry name" value="ATPase_AAA_core"/>
</dbReference>
<keyword evidence="10" id="KW-1133">Transmembrane helix</keyword>
<comment type="caution">
    <text evidence="12">The sequence shown here is derived from an EMBL/GenBank/DDBJ whole genome shotgun (WGS) entry which is preliminary data.</text>
</comment>
<feature type="compositionally biased region" description="Basic and acidic residues" evidence="9">
    <location>
        <begin position="882"/>
        <end position="892"/>
    </location>
</feature>
<dbReference type="PANTHER" id="PTHR11638">
    <property type="entry name" value="ATP-DEPENDENT CLP PROTEASE"/>
    <property type="match status" value="1"/>
</dbReference>
<dbReference type="InterPro" id="IPR002921">
    <property type="entry name" value="Fungal_lipase-type"/>
</dbReference>
<dbReference type="SUPFAM" id="SSF53474">
    <property type="entry name" value="alpha/beta-Hydrolases"/>
    <property type="match status" value="1"/>
</dbReference>
<feature type="compositionally biased region" description="Low complexity" evidence="9">
    <location>
        <begin position="2228"/>
        <end position="2243"/>
    </location>
</feature>
<dbReference type="CDD" id="cd19499">
    <property type="entry name" value="RecA-like_ClpB_Hsp104-like"/>
    <property type="match status" value="1"/>
</dbReference>
<feature type="transmembrane region" description="Helical" evidence="10">
    <location>
        <begin position="1416"/>
        <end position="1439"/>
    </location>
</feature>
<keyword evidence="3 7" id="KW-0547">Nucleotide-binding</keyword>
<evidence type="ECO:0000313" key="13">
    <source>
        <dbReference type="Proteomes" id="UP000318821"/>
    </source>
</evidence>
<dbReference type="InterPro" id="IPR029058">
    <property type="entry name" value="AB_hydrolase_fold"/>
</dbReference>
<evidence type="ECO:0000256" key="8">
    <source>
        <dbReference type="SAM" id="Coils"/>
    </source>
</evidence>
<feature type="domain" description="Clp R" evidence="11">
    <location>
        <begin position="3"/>
        <end position="145"/>
    </location>
</feature>
<dbReference type="FunFam" id="3.40.50.300:FF:000010">
    <property type="entry name" value="Chaperone clpB 1, putative"/>
    <property type="match status" value="1"/>
</dbReference>
<feature type="region of interest" description="Disordered" evidence="9">
    <location>
        <begin position="1936"/>
        <end position="1956"/>
    </location>
</feature>
<dbReference type="SMART" id="SM01086">
    <property type="entry name" value="ClpB_D2-small"/>
    <property type="match status" value="1"/>
</dbReference>
<dbReference type="Gene3D" id="1.10.1780.10">
    <property type="entry name" value="Clp, N-terminal domain"/>
    <property type="match status" value="1"/>
</dbReference>
<evidence type="ECO:0000256" key="6">
    <source>
        <dbReference type="PROSITE-ProRule" id="PRU01251"/>
    </source>
</evidence>
<dbReference type="Pfam" id="PF10431">
    <property type="entry name" value="ClpB_D2-small"/>
    <property type="match status" value="1"/>
</dbReference>
<dbReference type="PROSITE" id="PS00871">
    <property type="entry name" value="CLPAB_2"/>
    <property type="match status" value="1"/>
</dbReference>
<dbReference type="Pfam" id="PF17871">
    <property type="entry name" value="AAA_lid_9"/>
    <property type="match status" value="1"/>
</dbReference>
<dbReference type="VEuPathDB" id="TriTrypDB:LdBPK_291360.1"/>
<feature type="transmembrane region" description="Helical" evidence="10">
    <location>
        <begin position="1373"/>
        <end position="1396"/>
    </location>
</feature>
<feature type="region of interest" description="Disordered" evidence="9">
    <location>
        <begin position="2151"/>
        <end position="2170"/>
    </location>
</feature>
<feature type="compositionally biased region" description="Basic and acidic residues" evidence="9">
    <location>
        <begin position="1631"/>
        <end position="1645"/>
    </location>
</feature>
<dbReference type="Pfam" id="PF02861">
    <property type="entry name" value="Clp_N"/>
    <property type="match status" value="1"/>
</dbReference>
<reference evidence="13" key="1">
    <citation type="submission" date="2019-02" db="EMBL/GenBank/DDBJ databases">
        <title>FDA dAtabase for Regulatory Grade micrObial Sequences (FDA-ARGOS): Supporting development and validation of Infectious Disease Dx tests.</title>
        <authorList>
            <person name="Duncan R."/>
            <person name="Fisher C."/>
            <person name="Tallon L."/>
            <person name="Sadzewicz L."/>
            <person name="Sengamalay N."/>
            <person name="Ott S."/>
            <person name="Godinez A."/>
            <person name="Nagaraj S."/>
            <person name="Vavikolanu K."/>
            <person name="Vyas G."/>
            <person name="Nadendla S."/>
            <person name="Aluvathingal J."/>
            <person name="Sichtig H."/>
        </authorList>
    </citation>
    <scope>NUCLEOTIDE SEQUENCE [LARGE SCALE GENOMIC DNA]</scope>
    <source>
        <strain evidence="13">FDAARGOS_360</strain>
    </source>
</reference>
<dbReference type="GO" id="GO:0005524">
    <property type="term" value="F:ATP binding"/>
    <property type="evidence" value="ECO:0007669"/>
    <property type="project" value="UniProtKB-KW"/>
</dbReference>
<feature type="compositionally biased region" description="Acidic residues" evidence="9">
    <location>
        <begin position="2151"/>
        <end position="2160"/>
    </location>
</feature>
<dbReference type="FunFam" id="3.40.50.300:FF:000025">
    <property type="entry name" value="ATP-dependent Clp protease subunit"/>
    <property type="match status" value="1"/>
</dbReference>
<evidence type="ECO:0000256" key="4">
    <source>
        <dbReference type="ARBA" id="ARBA00022840"/>
    </source>
</evidence>
<dbReference type="Gene3D" id="1.10.8.60">
    <property type="match status" value="1"/>
</dbReference>
<feature type="transmembrane region" description="Helical" evidence="10">
    <location>
        <begin position="1332"/>
        <end position="1352"/>
    </location>
</feature>
<dbReference type="PROSITE" id="PS51903">
    <property type="entry name" value="CLP_R"/>
    <property type="match status" value="1"/>
</dbReference>
<dbReference type="SMART" id="SM00382">
    <property type="entry name" value="AAA"/>
    <property type="match status" value="2"/>
</dbReference>
<evidence type="ECO:0000313" key="12">
    <source>
        <dbReference type="EMBL" id="TPP50778.1"/>
    </source>
</evidence>
<keyword evidence="10" id="KW-0812">Transmembrane</keyword>
<dbReference type="GO" id="GO:0006629">
    <property type="term" value="P:lipid metabolic process"/>
    <property type="evidence" value="ECO:0007669"/>
    <property type="project" value="InterPro"/>
</dbReference>
<dbReference type="InterPro" id="IPR001270">
    <property type="entry name" value="ClpA/B"/>
</dbReference>
<keyword evidence="2 6" id="KW-0677">Repeat</keyword>
<sequence length="2598" mass="286278">MTTQQPEWTQAASDLMARTAALARKKANGYLDPVHLAYVMFEDENSLASRVVRKLGAASVKDGLEARVDAIPTQMPAPTQPRPNSDMMRVMNTAEQERVALGDTLMAADHFLLALHESKEVGRILDAAGAGKKAIRATLLEMRKGKKINSDFQDDNYESLNKYAVDLCKQAEDGKLDPVIGRADEILRTIRVLSRRTKNNPVLIGEPGVGKTAIVEGIAQQVVRGDVPDTLSGIRIFSLDMGALIAGAKYRGEFEERLKAVLNEVKESDNKIILFIDEIHLVLGAGKSDGAMDAANLLKPLLARGELRTIGATTLEEYRQYVEKDAAFERRFMPVQVNEPSVEECTSILRGLKDRYEQHHGVQITDKAVVVAAQLAGRYITNRFLPDKAIDLIDEACANVRVTLSSRPAEIDALERKKRQLEIEEKALQRDKDASAKERLKAVKAEIQKVEEKLGPLLAKYEQERGRIDELQATQAKLDEKKVKLERAERMRDMETAADLKYNVIPILQDRIRSLKEEIEKQKATMLQGTVTETDIATVVSRWTNIPVTKLSQTERERLLHLADQLHLRVKGQDEAVSRVAEAILRSRAGLARSDRPTGSFLFLGPTGVGKTELSKAVASELFDDAKYMVRLDMSEYMEQHSVARLIGAPPGYVGHEEGGQLTEPVRRRPYTVVLLDEVEKAHPNVFNVLLQVLDDGRLTDSHGRTVNFCNTIIIMTSNLGAQYLQNMDTSPKAYEVAQTQVMGEVRKFFRPEFINRLDDIILFRSLGLKEMTGIIDLITEELNGRLKDQSIRVSLTEEAKNYVLESAFDADMGARPLRRWVEKNITTELSRMIISQELSPNSTVKVTLSSNHKKLSFSGEFVQKARERVDASAKARGSRPSWRECQPEEKPRKRRKQHVEKEDRQKVALRQSSAHRRRVIPTPPHRQIFLVGNYYCGAGVLSAQKHESFLAANSLGILNMQTGSPSHSPMAQSSTNAAAFANSHRSHRKRRGSEKLRVMQRFYEPVELQVESISAFAMRLTLVLWHACLIAALVVEVIPKVQWSMVNICGTAYGVDLRHMDKWTSPCVTSPTAAANGTLATPATVSLRWVGSTLTHQHSSMVRYRRVAFSLPPPTDQAGIVQVYNVVAENRISGNGVERVSEYPLSIRCDRTKTRCDVARVPELLLGNTPTLAGEFSFTLTLVPESLAAGAAGGSVGIAYQRSAYTVATIVWRYTLMVFSLIHTLRFVAYCKYTSALYEQSWTLVLQVALLWYMNPLFALNITSWPLSSMLAFMEYRIPTYFMAVSIAYMLSVMTASMMWARPLEAKPNDGAFAKLKALLARSRNVCDPPMWTKILISVYMLSICVLDIVDASVNKYMWQLTSNSEVRFKRLYWFVIILQISGGLVCLLLLFYLRSYLGKKPYLESRPQQLACRVFLMVFLSAIAYCVIHCLVFFLFYNRGYPALASQQPLLQLPMLMVASFFVNIMTLVYTSQSRDENVPVNPRDPRWKHMVWPDTWYRWLARHGGSQYIFVTEQEETRFYRLQFQFRRRQYMAKQKRLQNAGGAVASFVPTLAGSIAATTPWERTQNAMQSNLLPPMREMQGDGCRATSSLQRDGGAPVSWRTDVCASPQPSRLVSATDTDDDADDGGSQHHEESPVARDNSRGTISLVRCDGRSGVPAARGASHLAIEPSPSRRFGDDSGAGAATTTLDMRSSGFWRGHSDVDSNGLMPVSVAARHIINMDRFSTYFLADGDGTAGGGGGVTESYAGVRRDRSLAGDAYAIEGPARWRSRIRQNASAARGLDGGDGSATFCRFSQRQAALSANTLAHTYSGFDCHSGRASPSLAPRSRKTVSRHATPPLAPRSRYRDPSAGTGVAGDTEIPIAAFSRALQAAAATPAEASVSVLPHTEVDEEWHKHDKRRLSESEVALGTNNDTFVRQRDSLPCAMLPMQAPTADASDANDGSNLKGTPLVGKDDPPTVSCISPLLTADASCVAPASSGVDANARQVSVHGDTGSHPRISHSRDGDALFDLSLRTSGDSDDTSSSDRTRGGTRSLMRTLVLARERLGALIGTAEQNLLERPVRGLERLETHIFDAAYRPFQSMQYLPFFNLETAIDCFNISWEAYGVEESTGGQAIETGIQMTPQSVPRAVANAIKNRLCGCCPAEEDTGDDDAEDDSGREADQAVAGAREVAGSIGGASEGSAAVASAIGDARTGQEMHVPTTPCTRDSDTVIVHIRSEDDSGGAAASPPTSTPALAGKRPPSRSALSPTETESGAPAPTVAAAAATVADSAVLPMNVEKYGFVRLLVAEAREVQVLMVKMDTSAREHKGKAPRVIIGFRGTANMTNAKYDMNIHRVVWREMEKTADREAANAAGEEVSELASTFDDGSTTAAQHLGCASCIHSCMRKTSWRPTCHAGFLTIWKTLKPTVLSRLRDVLCDDRGTVYRIFTTGHSLGGALASLCAYSITYMLRRMDYPIADVTVYTYGQPRMGNRAFQHIYNKAVPRTFRVVNESDVVVNMFIFGGYHVGIEVDVDRNGNFIVKPTAIEKLFPPTKGRGLMVVNHLLTSYGISLNAIASRTPCPARGLDFYLTADPEKVEAETVKMEAIHAAQS</sequence>
<dbReference type="Gene3D" id="3.40.50.1820">
    <property type="entry name" value="alpha/beta hydrolase"/>
    <property type="match status" value="1"/>
</dbReference>
<dbReference type="SUPFAM" id="SSF81923">
    <property type="entry name" value="Double Clp-N motif"/>
    <property type="match status" value="1"/>
</dbReference>
<dbReference type="GO" id="GO:0005737">
    <property type="term" value="C:cytoplasm"/>
    <property type="evidence" value="ECO:0007669"/>
    <property type="project" value="TreeGrafter"/>
</dbReference>
<feature type="coiled-coil region" evidence="8">
    <location>
        <begin position="411"/>
        <end position="525"/>
    </location>
</feature>
<dbReference type="InterPro" id="IPR019489">
    <property type="entry name" value="Clp_ATPase_C"/>
</dbReference>
<keyword evidence="5 7" id="KW-0143">Chaperone</keyword>
<evidence type="ECO:0000256" key="10">
    <source>
        <dbReference type="SAM" id="Phobius"/>
    </source>
</evidence>
<feature type="region of interest" description="Disordered" evidence="9">
    <location>
        <begin position="2015"/>
        <end position="2035"/>
    </location>
</feature>
<evidence type="ECO:0000256" key="7">
    <source>
        <dbReference type="RuleBase" id="RU004432"/>
    </source>
</evidence>